<dbReference type="Pfam" id="PF08240">
    <property type="entry name" value="ADH_N"/>
    <property type="match status" value="1"/>
</dbReference>
<dbReference type="InterPro" id="IPR011032">
    <property type="entry name" value="GroES-like_sf"/>
</dbReference>
<feature type="non-terminal residue" evidence="4">
    <location>
        <position position="284"/>
    </location>
</feature>
<dbReference type="EMBL" id="UINC01009369">
    <property type="protein sequence ID" value="SVA42025.1"/>
    <property type="molecule type" value="Genomic_DNA"/>
</dbReference>
<dbReference type="InterPro" id="IPR013154">
    <property type="entry name" value="ADH-like_N"/>
</dbReference>
<dbReference type="PANTHER" id="PTHR48106">
    <property type="entry name" value="QUINONE OXIDOREDUCTASE PIG3-RELATED"/>
    <property type="match status" value="1"/>
</dbReference>
<name>A0A381VNX4_9ZZZZ</name>
<keyword evidence="2" id="KW-0560">Oxidoreductase</keyword>
<evidence type="ECO:0000259" key="3">
    <source>
        <dbReference type="SMART" id="SM00829"/>
    </source>
</evidence>
<evidence type="ECO:0000256" key="2">
    <source>
        <dbReference type="ARBA" id="ARBA00023002"/>
    </source>
</evidence>
<dbReference type="GO" id="GO:0016651">
    <property type="term" value="F:oxidoreductase activity, acting on NAD(P)H"/>
    <property type="evidence" value="ECO:0007669"/>
    <property type="project" value="TreeGrafter"/>
</dbReference>
<reference evidence="4" key="1">
    <citation type="submission" date="2018-05" db="EMBL/GenBank/DDBJ databases">
        <authorList>
            <person name="Lanie J.A."/>
            <person name="Ng W.-L."/>
            <person name="Kazmierczak K.M."/>
            <person name="Andrzejewski T.M."/>
            <person name="Davidsen T.M."/>
            <person name="Wayne K.J."/>
            <person name="Tettelin H."/>
            <person name="Glass J.I."/>
            <person name="Rusch D."/>
            <person name="Podicherti R."/>
            <person name="Tsui H.-C.T."/>
            <person name="Winkler M.E."/>
        </authorList>
    </citation>
    <scope>NUCLEOTIDE SEQUENCE</scope>
</reference>
<organism evidence="4">
    <name type="scientific">marine metagenome</name>
    <dbReference type="NCBI Taxonomy" id="408172"/>
    <lineage>
        <taxon>unclassified sequences</taxon>
        <taxon>metagenomes</taxon>
        <taxon>ecological metagenomes</taxon>
    </lineage>
</organism>
<dbReference type="Gene3D" id="3.90.180.10">
    <property type="entry name" value="Medium-chain alcohol dehydrogenases, catalytic domain"/>
    <property type="match status" value="1"/>
</dbReference>
<protein>
    <recommendedName>
        <fullName evidence="3">Enoyl reductase (ER) domain-containing protein</fullName>
    </recommendedName>
</protein>
<gene>
    <name evidence="4" type="ORF">METZ01_LOCUS94879</name>
</gene>
<dbReference type="InterPro" id="IPR013149">
    <property type="entry name" value="ADH-like_C"/>
</dbReference>
<evidence type="ECO:0000256" key="1">
    <source>
        <dbReference type="ARBA" id="ARBA00022857"/>
    </source>
</evidence>
<feature type="domain" description="Enoyl reductase (ER)" evidence="3">
    <location>
        <begin position="18"/>
        <end position="283"/>
    </location>
</feature>
<dbReference type="GO" id="GO:0070402">
    <property type="term" value="F:NADPH binding"/>
    <property type="evidence" value="ECO:0007669"/>
    <property type="project" value="TreeGrafter"/>
</dbReference>
<dbReference type="SMART" id="SM00829">
    <property type="entry name" value="PKS_ER"/>
    <property type="match status" value="1"/>
</dbReference>
<dbReference type="Gene3D" id="3.40.50.720">
    <property type="entry name" value="NAD(P)-binding Rossmann-like Domain"/>
    <property type="match status" value="1"/>
</dbReference>
<dbReference type="SUPFAM" id="SSF51735">
    <property type="entry name" value="NAD(P)-binding Rossmann-fold domains"/>
    <property type="match status" value="1"/>
</dbReference>
<proteinExistence type="predicted"/>
<accession>A0A381VNX4</accession>
<evidence type="ECO:0000313" key="4">
    <source>
        <dbReference type="EMBL" id="SVA42025.1"/>
    </source>
</evidence>
<keyword evidence="1" id="KW-0521">NADP</keyword>
<dbReference type="AlphaFoldDB" id="A0A381VNX4"/>
<sequence length="284" mass="30470">MNFRVPKLMHAVLLSGHGGMEKLEYRSDVDVPIPKDDEVLINVKAAGINNTDINTRIGWYSKSSAENSDDGSWSGNPLDFPIIQGADICGNIVAVGKSVDEKRIGERVIVRTMQEVPLNQNNYSSWTVGSECNGGFAQYTSIRSSETFAVNSNWTDAELGSIPCAYSTAESLLHRSRLTEEIVFITGASGGVGSAAIQLAKLRGAKVIAQCSKNKHGDVLKIGADQVIDRNSNIIQELGKNSVDVVIDLVAGDQWGQLLEILKPGGRYATAGAIAGPLVELDVR</sequence>
<dbReference type="InterPro" id="IPR020843">
    <property type="entry name" value="ER"/>
</dbReference>
<dbReference type="Pfam" id="PF00107">
    <property type="entry name" value="ADH_zinc_N"/>
    <property type="match status" value="1"/>
</dbReference>
<dbReference type="PANTHER" id="PTHR48106:SF18">
    <property type="entry name" value="QUINONE OXIDOREDUCTASE PIG3"/>
    <property type="match status" value="1"/>
</dbReference>
<dbReference type="SUPFAM" id="SSF50129">
    <property type="entry name" value="GroES-like"/>
    <property type="match status" value="1"/>
</dbReference>
<dbReference type="InterPro" id="IPR036291">
    <property type="entry name" value="NAD(P)-bd_dom_sf"/>
</dbReference>